<dbReference type="PANTHER" id="PTHR10000:SF8">
    <property type="entry name" value="HAD SUPERFAMILY HYDROLASE-LIKE, TYPE 3"/>
    <property type="match status" value="1"/>
</dbReference>
<dbReference type="EMBL" id="SMCQ01000009">
    <property type="protein sequence ID" value="TCV99438.1"/>
    <property type="molecule type" value="Genomic_DNA"/>
</dbReference>
<keyword evidence="2" id="KW-1185">Reference proteome</keyword>
<dbReference type="Pfam" id="PF08282">
    <property type="entry name" value="Hydrolase_3"/>
    <property type="match status" value="1"/>
</dbReference>
<protein>
    <recommendedName>
        <fullName evidence="3">Cof subfamily protein (Haloacid dehalogenase superfamily)/HAD superfamily hydrolase (TIGR01484 family)</fullName>
    </recommendedName>
</protein>
<dbReference type="SUPFAM" id="SSF56784">
    <property type="entry name" value="HAD-like"/>
    <property type="match status" value="1"/>
</dbReference>
<evidence type="ECO:0008006" key="3">
    <source>
        <dbReference type="Google" id="ProtNLM"/>
    </source>
</evidence>
<dbReference type="RefSeq" id="WP_066445970.1">
    <property type="nucleotide sequence ID" value="NZ_CAUWFI010000010.1"/>
</dbReference>
<dbReference type="NCBIfam" id="TIGR00099">
    <property type="entry name" value="Cof-subfamily"/>
    <property type="match status" value="1"/>
</dbReference>
<dbReference type="InterPro" id="IPR000150">
    <property type="entry name" value="Cof"/>
</dbReference>
<evidence type="ECO:0000313" key="2">
    <source>
        <dbReference type="Proteomes" id="UP000295515"/>
    </source>
</evidence>
<dbReference type="SFLD" id="SFLDS00003">
    <property type="entry name" value="Haloacid_Dehalogenase"/>
    <property type="match status" value="1"/>
</dbReference>
<sequence>MNKIKMVITDLDGTFLNNEEIVSQRNIQAIKKLKESGILFGFATGRPICSVENLIPKWQMDGMVDFIIGLNGGHIKDYRLQKEERYFQIDGDIIKDIIKHFHDMPVNFGIYDENYLAVLKDDYLAQRLAKSDDIPYQVVDFEELLKHQQSKLIVICDPKDMPTIVKHGQLFSHPAVKSLQAGKIEYEYMHPKLSKSHGINMLCTWHQIEIENICAFGDADNDADMIHDVGIGIAMENASPLTKSYAKAITLDNQNDGVAEYIEKFILGEEK</sequence>
<organism evidence="1 2">
    <name type="scientific">Longibaculum muris</name>
    <dbReference type="NCBI Taxonomy" id="1796628"/>
    <lineage>
        <taxon>Bacteria</taxon>
        <taxon>Bacillati</taxon>
        <taxon>Bacillota</taxon>
        <taxon>Erysipelotrichia</taxon>
        <taxon>Erysipelotrichales</taxon>
        <taxon>Coprobacillaceae</taxon>
        <taxon>Longibaculum</taxon>
    </lineage>
</organism>
<dbReference type="GO" id="GO:0005829">
    <property type="term" value="C:cytosol"/>
    <property type="evidence" value="ECO:0007669"/>
    <property type="project" value="TreeGrafter"/>
</dbReference>
<dbReference type="SFLD" id="SFLDG01140">
    <property type="entry name" value="C2.B:_Phosphomannomutase_and_P"/>
    <property type="match status" value="1"/>
</dbReference>
<evidence type="ECO:0000313" key="1">
    <source>
        <dbReference type="EMBL" id="TCV99438.1"/>
    </source>
</evidence>
<dbReference type="GO" id="GO:0016791">
    <property type="term" value="F:phosphatase activity"/>
    <property type="evidence" value="ECO:0007669"/>
    <property type="project" value="TreeGrafter"/>
</dbReference>
<dbReference type="GeneID" id="98915305"/>
<dbReference type="AlphaFoldDB" id="A0A4R3Z191"/>
<dbReference type="InterPro" id="IPR023214">
    <property type="entry name" value="HAD_sf"/>
</dbReference>
<dbReference type="NCBIfam" id="TIGR01484">
    <property type="entry name" value="HAD-SF-IIB"/>
    <property type="match status" value="1"/>
</dbReference>
<dbReference type="InterPro" id="IPR036412">
    <property type="entry name" value="HAD-like_sf"/>
</dbReference>
<name>A0A4R3Z191_9FIRM</name>
<dbReference type="GO" id="GO:0000287">
    <property type="term" value="F:magnesium ion binding"/>
    <property type="evidence" value="ECO:0007669"/>
    <property type="project" value="TreeGrafter"/>
</dbReference>
<dbReference type="Proteomes" id="UP000295515">
    <property type="component" value="Unassembled WGS sequence"/>
</dbReference>
<dbReference type="InterPro" id="IPR006379">
    <property type="entry name" value="HAD-SF_hydro_IIB"/>
</dbReference>
<dbReference type="PANTHER" id="PTHR10000">
    <property type="entry name" value="PHOSPHOSERINE PHOSPHATASE"/>
    <property type="match status" value="1"/>
</dbReference>
<dbReference type="Gene3D" id="3.40.50.1000">
    <property type="entry name" value="HAD superfamily/HAD-like"/>
    <property type="match status" value="1"/>
</dbReference>
<dbReference type="Gene3D" id="3.30.1240.10">
    <property type="match status" value="1"/>
</dbReference>
<comment type="caution">
    <text evidence="1">The sequence shown here is derived from an EMBL/GenBank/DDBJ whole genome shotgun (WGS) entry which is preliminary data.</text>
</comment>
<reference evidence="1 2" key="1">
    <citation type="submission" date="2019-03" db="EMBL/GenBank/DDBJ databases">
        <title>Genomic Encyclopedia of Type Strains, Phase IV (KMG-IV): sequencing the most valuable type-strain genomes for metagenomic binning, comparative biology and taxonomic classification.</title>
        <authorList>
            <person name="Goeker M."/>
        </authorList>
    </citation>
    <scope>NUCLEOTIDE SEQUENCE [LARGE SCALE GENOMIC DNA]</scope>
    <source>
        <strain evidence="1 2">DSM 29487</strain>
    </source>
</reference>
<accession>A0A4R3Z191</accession>
<proteinExistence type="predicted"/>
<gene>
    <name evidence="1" type="ORF">EDD60_10919</name>
</gene>
<dbReference type="PROSITE" id="PS01229">
    <property type="entry name" value="COF_2"/>
    <property type="match status" value="1"/>
</dbReference>